<dbReference type="InterPro" id="IPR024047">
    <property type="entry name" value="MM3350-like_sf"/>
</dbReference>
<evidence type="ECO:0000259" key="1">
    <source>
        <dbReference type="Pfam" id="PF07929"/>
    </source>
</evidence>
<name>A0A4S5E2L3_9MICC</name>
<evidence type="ECO:0000313" key="2">
    <source>
        <dbReference type="EMBL" id="THJ65635.1"/>
    </source>
</evidence>
<feature type="domain" description="Plasmid pRiA4b Orf3-like" evidence="1">
    <location>
        <begin position="13"/>
        <end position="201"/>
    </location>
</feature>
<comment type="caution">
    <text evidence="2">The sequence shown here is derived from an EMBL/GenBank/DDBJ whole genome shotgun (WGS) entry which is preliminary data.</text>
</comment>
<dbReference type="PANTHER" id="PTHR41878">
    <property type="entry name" value="LEXA REPRESSOR-RELATED"/>
    <property type="match status" value="1"/>
</dbReference>
<protein>
    <submittedName>
        <fullName evidence="2">Plasmid pRiA4b ORF-3 family protein</fullName>
    </submittedName>
</protein>
<dbReference type="InterPro" id="IPR012912">
    <property type="entry name" value="Plasmid_pRiA4b_Orf3-like"/>
</dbReference>
<dbReference type="OrthoDB" id="9816539at2"/>
<proteinExistence type="predicted"/>
<dbReference type="Pfam" id="PF07929">
    <property type="entry name" value="PRiA4_ORF3"/>
    <property type="match status" value="1"/>
</dbReference>
<reference evidence="2 3" key="1">
    <citation type="submission" date="2019-04" db="EMBL/GenBank/DDBJ databases">
        <authorList>
            <person name="Liu Q."/>
            <person name="Xin Y.-H."/>
        </authorList>
    </citation>
    <scope>NUCLEOTIDE SEQUENCE [LARGE SCALE GENOMIC DNA]</scope>
    <source>
        <strain evidence="2 3">AM23</strain>
    </source>
</reference>
<dbReference type="AlphaFoldDB" id="A0A4S5E2L3"/>
<dbReference type="Gene3D" id="3.10.290.30">
    <property type="entry name" value="MM3350-like"/>
    <property type="match status" value="1"/>
</dbReference>
<gene>
    <name evidence="2" type="ORF">E8P82_11735</name>
</gene>
<keyword evidence="3" id="KW-1185">Reference proteome</keyword>
<sequence>MMSSVPEEPRPMILRVMVSLEGSEPAIWRLLDLDASLTLDRVHEVLQVAVGWRDAHLHSFTDTDPYQRVRPVNGISPASRRWVSQDLLEDSDGALPERDFTIGAVLTPGSGPVFYEYDFGDSWTHRLDLIEALPAPAGAPRARLVDGARRAPLEDSGGIDGYHKLLDALTDPGHDDHDDLTAWVAWTAGPWQDFAPDQLDADGVNTELTRLFTVSDTVGNTVGETDDQPGAERQPLVQDITDRLPAGMRREFRSYLNTADLDEPALVDAGFAEAMTAPYSWLIRRIGLDGLNLTAAGWLPPAVVHQAMVELGWAEHWPGRANREDQTLPILRLRKSAQRLRLIRRIKGRLVLGAAAKRLLEDPVGLWHFLAHALTNRTRHDAERDATVLLLIEIAVGIHADWDDCLDAVAFGLGALGWRTRAGTELEAGDVHGLLSESREALRSLGIHTGYGRTTSTVTPQGCTFVRAALHP</sequence>
<organism evidence="2 3">
    <name type="scientific">Arthrobacter echini</name>
    <dbReference type="NCBI Taxonomy" id="1529066"/>
    <lineage>
        <taxon>Bacteria</taxon>
        <taxon>Bacillati</taxon>
        <taxon>Actinomycetota</taxon>
        <taxon>Actinomycetes</taxon>
        <taxon>Micrococcales</taxon>
        <taxon>Micrococcaceae</taxon>
        <taxon>Arthrobacter</taxon>
    </lineage>
</organism>
<dbReference type="PANTHER" id="PTHR41878:SF1">
    <property type="entry name" value="TNPR PROTEIN"/>
    <property type="match status" value="1"/>
</dbReference>
<dbReference type="Proteomes" id="UP000305233">
    <property type="component" value="Unassembled WGS sequence"/>
</dbReference>
<dbReference type="SUPFAM" id="SSF159941">
    <property type="entry name" value="MM3350-like"/>
    <property type="match status" value="1"/>
</dbReference>
<dbReference type="EMBL" id="SSWH01000010">
    <property type="protein sequence ID" value="THJ65635.1"/>
    <property type="molecule type" value="Genomic_DNA"/>
</dbReference>
<evidence type="ECO:0000313" key="3">
    <source>
        <dbReference type="Proteomes" id="UP000305233"/>
    </source>
</evidence>
<accession>A0A4S5E2L3</accession>